<dbReference type="InterPro" id="IPR008042">
    <property type="entry name" value="Retrotrans_Pao"/>
</dbReference>
<name>A0ABY6LJS9_9ARAC</name>
<feature type="compositionally biased region" description="Basic and acidic residues" evidence="2">
    <location>
        <begin position="1946"/>
        <end position="1968"/>
    </location>
</feature>
<evidence type="ECO:0000256" key="1">
    <source>
        <dbReference type="PROSITE-ProRule" id="PRU00047"/>
    </source>
</evidence>
<dbReference type="Pfam" id="PF17921">
    <property type="entry name" value="Integrase_H2C2"/>
    <property type="match status" value="2"/>
</dbReference>
<dbReference type="Gene3D" id="1.10.10.10">
    <property type="entry name" value="Winged helix-like DNA-binding domain superfamily/Winged helix DNA-binding domain"/>
    <property type="match status" value="1"/>
</dbReference>
<dbReference type="InterPro" id="IPR000477">
    <property type="entry name" value="RT_dom"/>
</dbReference>
<dbReference type="Gene3D" id="2.40.70.10">
    <property type="entry name" value="Acid Proteases"/>
    <property type="match status" value="1"/>
</dbReference>
<accession>A0ABY6LJS9</accession>
<dbReference type="Pfam" id="PF03564">
    <property type="entry name" value="DUF1759"/>
    <property type="match status" value="1"/>
</dbReference>
<dbReference type="Gene3D" id="3.10.10.10">
    <property type="entry name" value="HIV Type 1 Reverse Transcriptase, subunit A, domain 1"/>
    <property type="match status" value="1"/>
</dbReference>
<dbReference type="InterPro" id="IPR001878">
    <property type="entry name" value="Znf_CCHC"/>
</dbReference>
<dbReference type="InterPro" id="IPR040676">
    <property type="entry name" value="DUF5641"/>
</dbReference>
<dbReference type="PANTHER" id="PTHR47331:SF1">
    <property type="entry name" value="GAG-LIKE PROTEIN"/>
    <property type="match status" value="1"/>
</dbReference>
<evidence type="ECO:0000313" key="6">
    <source>
        <dbReference type="Proteomes" id="UP001235939"/>
    </source>
</evidence>
<feature type="compositionally biased region" description="Basic and acidic residues" evidence="2">
    <location>
        <begin position="1671"/>
        <end position="1685"/>
    </location>
</feature>
<dbReference type="InterPro" id="IPR043128">
    <property type="entry name" value="Rev_trsase/Diguanyl_cyclase"/>
</dbReference>
<dbReference type="SMART" id="SM00343">
    <property type="entry name" value="ZnF_C2HC"/>
    <property type="match status" value="4"/>
</dbReference>
<dbReference type="Gene3D" id="1.10.340.70">
    <property type="match status" value="2"/>
</dbReference>
<gene>
    <name evidence="5" type="ORF">LAZ67_20001047</name>
</gene>
<dbReference type="InterPro" id="IPR005312">
    <property type="entry name" value="DUF1759"/>
</dbReference>
<dbReference type="InterPro" id="IPR036397">
    <property type="entry name" value="RNaseH_sf"/>
</dbReference>
<dbReference type="Proteomes" id="UP001235939">
    <property type="component" value="Chromosome 20"/>
</dbReference>
<evidence type="ECO:0000259" key="3">
    <source>
        <dbReference type="PROSITE" id="PS50158"/>
    </source>
</evidence>
<dbReference type="InterPro" id="IPR001584">
    <property type="entry name" value="Integrase_cat-core"/>
</dbReference>
<dbReference type="InterPro" id="IPR043502">
    <property type="entry name" value="DNA/RNA_pol_sf"/>
</dbReference>
<dbReference type="InterPro" id="IPR041588">
    <property type="entry name" value="Integrase_H2C2"/>
</dbReference>
<feature type="region of interest" description="Disordered" evidence="2">
    <location>
        <begin position="395"/>
        <end position="415"/>
    </location>
</feature>
<sequence>METSKETVNLKILKRSRTPRRILFTKEVNETLEELKGVSPDEDLLIGKRDFIVQYYQQIKEYDEKIEIELVNAVDCDEQAVMKELEATAKYAKMYSDIQIRISKILEAKAEGIKAISEAGSEGSRRANLKLPKMELPCFDGDLEGWISWWSRFKRIHEDRELDDDEKMHYLVQAMVPGSRAHRLLGAYTHTGKNYESAIGALKGRQSANLDRLYDEISAYLQSLESLSIPPEYLEVFLFPLVESCLPTQILQVWQRTPEAGYGRDDEQDVEQGKGDRLRALMGFLRAEIKAQQRMNFSRLGVGENNPKYGFPSRPLHFNKSNKSTASQFHENWKCFKIGRMTREEQLKMSDAGVCFKCLKRNHIRRDCRTNIICQNCGGPHYLIFCRGNNSRRDSISEDGGSSKERKNNSSVQNQQSTVLLAQSCASEILLMTVRAKICSSETSKVINVLLDSGSQYSFIKESLAKELGLEKLGERKLTKCLFGGRQTREEKHSLYSLFITNLSKEEAIQVRAMGQRMICDRVPTLTAGTWMRDLDKKGVTIIRRKNVETSEIDLLLGADNLGKIWTDQVVCLEDGLTAIKTKIGWSIFGEIPLRESLASEYASPVFLTMSHKIKDLWDLEMLGVRDPVENISQREKNRDIKSHFIEKIIKRDDGHYSVSLPWKEGCEDIPSNFHVAQKRLERCVNKLTTQGRLEDYSKIFTEWEQENIIERIHDDNKTVGHYLPHRPVFKETNETTPIRPVYDASCRSVRGMSLNNCLETGPNLLEHIPNVLIRFRENKIGISADIRKAFQMIEVNPEDRKYLKFIWRNIGGSVTFQHTRVVFGLTSSPFILGAVIEHHLKSVTDENFYVAQRLLRSFYVDNCLTSLNKESDIVHFKEKASEIMNRAGMELRQWETAETFNPREGKDTKVLGLLWNRKTDTLNCMINPEILPSLITRRVIFSLVQKLFDPLGFYSPVMITPKILLHKIWKSAGGWDDPLEEDISQEFKDWYEQLSHLKDSRIPRYICVGWAESLELHVFCDASKEAFATVAYMRSQMKGGVKLSFIWSKARVAPLGGMSIPRLELMACLIGARLAGCILESLTVRCPLYLWTDSSTALSWNIFVKNRVDEIQRTTKVSNWRFVPGFKNPADLPSRGSKIGQFLRSKWWEGPDWLRLSREFWPSEEPIIDETEVLKEQRKTTLVEIVIKPITHGMFKKFSEFQSNVRLLAWMTRYINKCRKASNQKGELTMEEIEYSERKLIQLIQREAFDLGNLKFNNLKIVKNEGDLYSVETKLILGDFPENFKYPVLLPSSHFLSEQLIRQVHKNLGHTGVLVTLSKLREKYWILRGRKTVSRILRQCVICRRYSAKPGSVEAAPLQTNRIHLGKPFQVTGIDLFGPLLLRNNTKTWVALFTCGVYRAVHMEVIQGLDTPSFLMALRRFISRRGRPLVIYSDNGTNFAKTNKLLNHIDWDQMSNYSSAQKIIWKFNPPVSPWWGGFWERLIRIIKGIIKRMLGNKKLNFVQLETQICHIEAIVNERPLTYMSEDSDDFRPLTPALFLQVNDDNTFPEFDHICRKNLVGKYKNLQTLKGELKMRFYKEYLGELVQKKEDSDTRAITAGEVVYVGNDSQKRINWPLGLVKKVYPGEDGNCRVAKVRIKSGEIVRPIQRLYPLEIRSSDMEACGVQNLGKDSSKTKPGSSRDPHHLYPQVKTIYDKYMGGVDLSDMMMYCYMDERKGRKHHRKVVINIIHRALLNSYILYSQHSNDSPKLTRQKYQAYGKHALSIKSCEYWFRRFKSGDFDTRDKERGGRPIKFEDAELEALLDEDSSQTQEELTETLGVSQQAILNRLKVMGMVQKQGNWVPYELKPGNIERRICTCELLLKRQNRKGFLHRIVTGDEKWIHYDNRGDQKAKEAQGTRKLRKPKEAKEAQGTRKLRKPKVQEAREAQGTRKLRKLKSTRKLRKPKVQEAKEAQDKSRKTRPKMEDASRRRRKAIRGVFTKVVNDINAELRNSPVDKNRIYERFDRMEALHLELVALNERCQATLLDQEATTDEEVNREFEDCERYIQERFDVKQKIGIIRSQDKDEAVSTGSRKANLHVKLPELELKTYDGILPGSPAYRVIDSHPVTGDNYNLAVQALQERFGDPNLLTELYVRRLLNLVITNVRRENKNLGNLYDDLSSHLRSLETLGIDPQLSGIFLYPLVESSLPTEILRIWQRHPSSGYGQERIKMEDPLDRKGEIPERLKALMDFLRAEVKSAQRLKVIEKGFKLEEPPGKSHYIRKERKWNGPIPATVSGLFSGHRTVECCFCERTNHHSWQCRNIDHLSSEDRDRRIRNARLCFRCLNNGHFRQHCRAQLRCKNCGRDHLDIFCRGSSSKETGDPIKEKSTEPAATFSSQACTGQIMMMTTVALLRGSKATSCARLLFDTGSQYSYVNKALIKYLGLEKEGEVAIAKSLFGGTRVEEVKHGKYSLDLESLNNRDHVRVKALDQPKICEKVPPLPRGDWLTKLRDKGVSIAPENFKSGVIDILIGADHLAWLGRKNEWNVFVRNRVKEIRDTVNNKNWRFVYGKLNPADLPSRGCSIVQFVSSNWWEGPEWLKGKKESWPNFEPTIDEEEILKEKRKTFQAHTTLVVKEKRCFLDRRSRYSLNIKIMAWVLRFLDNARRIPAEKGSLKVIELERAERKLLRLIQHETFPGEQAPRNGLKTIKSVEGLWCVETKLLHGQDPEVFKRPILLPRDHPLVEQMVREIHQQNGHGGAQFILSRLREKFWIIGGRRLIKQIIGKCVICRRYNQKPIWTPGAALPTDRIGLGKPFGVTGVDLLGPLHLKGGSKVWVALFTCAVYRAVHLEIVRTLEANTFLLALKRFICRRGRPGKIYSDNGTNFSRANELLKRLDWGEIERESSVKRIQWIFIPPSAPWWGGFWERLVRVVKGLLVRMLGFSKLNYVQLETALCEVESIINNRALSYISEDGQDLIPLTPQMFLQTNENNEFPELGKIRANSFTRKYKILSKLNEELKQRFRKEYLGVLIQRAENKRERCLKEGDLVLIGQDNTKRILWPVGRIIKLYLGKDEVNRVAKVKTSTGEWLRPVQRLFPLEISSEETPEKTSEDKEREKPLTIKTRSGREVRKPISPNYIKTLGQSFALLRRGFFNLTSRNLNSYQQQLMRLSRALKIKRPLYAKRHDKVIYQHDKARPHVAKVVKETLEALQWDVLPHPLYSPDIAPSDYHMFRSMTHGLAEQHFTSYEEAKNWVNVWIASKDEDFFRHGIPMLPERWEKVVAKDGQYFK</sequence>
<feature type="domain" description="CCHC-type" evidence="3">
    <location>
        <begin position="355"/>
        <end position="369"/>
    </location>
</feature>
<dbReference type="Gene3D" id="3.30.70.270">
    <property type="match status" value="1"/>
</dbReference>
<feature type="compositionally biased region" description="Basic and acidic residues" evidence="2">
    <location>
        <begin position="395"/>
        <end position="408"/>
    </location>
</feature>
<dbReference type="PROSITE" id="PS50158">
    <property type="entry name" value="ZF_CCHC"/>
    <property type="match status" value="1"/>
</dbReference>
<keyword evidence="1" id="KW-0479">Metal-binding</keyword>
<dbReference type="PROSITE" id="PS50994">
    <property type="entry name" value="INTEGRASE"/>
    <property type="match status" value="2"/>
</dbReference>
<dbReference type="EMBL" id="CP092882">
    <property type="protein sequence ID" value="UYV81396.1"/>
    <property type="molecule type" value="Genomic_DNA"/>
</dbReference>
<reference evidence="5 6" key="1">
    <citation type="submission" date="2022-01" db="EMBL/GenBank/DDBJ databases">
        <title>A chromosomal length assembly of Cordylochernes scorpioides.</title>
        <authorList>
            <person name="Zeh D."/>
            <person name="Zeh J."/>
        </authorList>
    </citation>
    <scope>NUCLEOTIDE SEQUENCE [LARGE SCALE GENOMIC DNA]</scope>
    <source>
        <strain evidence="5">IN4F17</strain>
        <tissue evidence="5">Whole Body</tissue>
    </source>
</reference>
<dbReference type="InterPro" id="IPR021109">
    <property type="entry name" value="Peptidase_aspartic_dom_sf"/>
</dbReference>
<keyword evidence="6" id="KW-1185">Reference proteome</keyword>
<feature type="compositionally biased region" description="Basic residues" evidence="2">
    <location>
        <begin position="1931"/>
        <end position="1945"/>
    </location>
</feature>
<dbReference type="Pfam" id="PF17906">
    <property type="entry name" value="HTH_48"/>
    <property type="match status" value="1"/>
</dbReference>
<dbReference type="Pfam" id="PF00078">
    <property type="entry name" value="RVT_1"/>
    <property type="match status" value="1"/>
</dbReference>
<organism evidence="5 6">
    <name type="scientific">Cordylochernes scorpioides</name>
    <dbReference type="NCBI Taxonomy" id="51811"/>
    <lineage>
        <taxon>Eukaryota</taxon>
        <taxon>Metazoa</taxon>
        <taxon>Ecdysozoa</taxon>
        <taxon>Arthropoda</taxon>
        <taxon>Chelicerata</taxon>
        <taxon>Arachnida</taxon>
        <taxon>Pseudoscorpiones</taxon>
        <taxon>Cheliferoidea</taxon>
        <taxon>Chernetidae</taxon>
        <taxon>Cordylochernes</taxon>
    </lineage>
</organism>
<dbReference type="Pfam" id="PF18701">
    <property type="entry name" value="DUF5641"/>
    <property type="match status" value="2"/>
</dbReference>
<keyword evidence="1" id="KW-0863">Zinc-finger</keyword>
<dbReference type="PANTHER" id="PTHR47331">
    <property type="entry name" value="PHD-TYPE DOMAIN-CONTAINING PROTEIN"/>
    <property type="match status" value="1"/>
</dbReference>
<dbReference type="InterPro" id="IPR012337">
    <property type="entry name" value="RNaseH-like_sf"/>
</dbReference>
<dbReference type="InterPro" id="IPR041426">
    <property type="entry name" value="Mos1_HTH"/>
</dbReference>
<dbReference type="Pfam" id="PF05380">
    <property type="entry name" value="Peptidase_A17"/>
    <property type="match status" value="1"/>
</dbReference>
<evidence type="ECO:0000313" key="5">
    <source>
        <dbReference type="EMBL" id="UYV81396.1"/>
    </source>
</evidence>
<keyword evidence="1" id="KW-0862">Zinc</keyword>
<dbReference type="Gene3D" id="3.30.420.10">
    <property type="entry name" value="Ribonuclease H-like superfamily/Ribonuclease H"/>
    <property type="match status" value="4"/>
</dbReference>
<dbReference type="SUPFAM" id="SSF53098">
    <property type="entry name" value="Ribonuclease H-like"/>
    <property type="match status" value="2"/>
</dbReference>
<feature type="domain" description="Integrase catalytic" evidence="4">
    <location>
        <begin position="1365"/>
        <end position="1544"/>
    </location>
</feature>
<evidence type="ECO:0008006" key="7">
    <source>
        <dbReference type="Google" id="ProtNLM"/>
    </source>
</evidence>
<evidence type="ECO:0000256" key="2">
    <source>
        <dbReference type="SAM" id="MobiDB-lite"/>
    </source>
</evidence>
<protein>
    <recommendedName>
        <fullName evidence="7">Pro-Pol polyprotein</fullName>
    </recommendedName>
</protein>
<dbReference type="InterPro" id="IPR036388">
    <property type="entry name" value="WH-like_DNA-bd_sf"/>
</dbReference>
<feature type="compositionally biased region" description="Basic and acidic residues" evidence="2">
    <location>
        <begin position="1920"/>
        <end position="1929"/>
    </location>
</feature>
<feature type="domain" description="Integrase catalytic" evidence="4">
    <location>
        <begin position="2791"/>
        <end position="2970"/>
    </location>
</feature>
<proteinExistence type="predicted"/>
<dbReference type="SUPFAM" id="SSF56672">
    <property type="entry name" value="DNA/RNA polymerases"/>
    <property type="match status" value="1"/>
</dbReference>
<evidence type="ECO:0000259" key="4">
    <source>
        <dbReference type="PROSITE" id="PS50994"/>
    </source>
</evidence>
<feature type="region of interest" description="Disordered" evidence="2">
    <location>
        <begin position="1666"/>
        <end position="1685"/>
    </location>
</feature>
<feature type="region of interest" description="Disordered" evidence="2">
    <location>
        <begin position="1889"/>
        <end position="1971"/>
    </location>
</feature>